<evidence type="ECO:0000256" key="14">
    <source>
        <dbReference type="PROSITE-ProRule" id="PRU01023"/>
    </source>
</evidence>
<dbReference type="RefSeq" id="WP_003336780.1">
    <property type="nucleotide sequence ID" value="NZ_CP007806.1"/>
</dbReference>
<name>A0A075R8Y7_BRELA</name>
<comment type="subcellular location">
    <subcellularLocation>
        <location evidence="2">Cytoplasm</location>
    </subcellularLocation>
</comment>
<dbReference type="Pfam" id="PF01029">
    <property type="entry name" value="NusB"/>
    <property type="match status" value="1"/>
</dbReference>
<dbReference type="GO" id="GO:0003723">
    <property type="term" value="F:RNA binding"/>
    <property type="evidence" value="ECO:0007669"/>
    <property type="project" value="UniProtKB-UniRule"/>
</dbReference>
<dbReference type="PROSITE" id="PS51686">
    <property type="entry name" value="SAM_MT_RSMB_NOP"/>
    <property type="match status" value="1"/>
</dbReference>
<keyword evidence="8 14" id="KW-0808">Transferase</keyword>
<dbReference type="PRINTS" id="PR02008">
    <property type="entry name" value="RCMTFAMILY"/>
</dbReference>
<dbReference type="PANTHER" id="PTHR22807">
    <property type="entry name" value="NOP2 YEAST -RELATED NOL1/NOP2/FMU SUN DOMAIN-CONTAINING"/>
    <property type="match status" value="1"/>
</dbReference>
<feature type="binding site" evidence="14">
    <location>
        <position position="332"/>
    </location>
    <ligand>
        <name>S-adenosyl-L-methionine</name>
        <dbReference type="ChEBI" id="CHEBI:59789"/>
    </ligand>
</feature>
<feature type="binding site" evidence="14">
    <location>
        <position position="287"/>
    </location>
    <ligand>
        <name>S-adenosyl-L-methionine</name>
        <dbReference type="ChEBI" id="CHEBI:59789"/>
    </ligand>
</feature>
<accession>A0A075R8Y7</accession>
<dbReference type="eggNOG" id="COG0781">
    <property type="taxonomic scope" value="Bacteria"/>
</dbReference>
<feature type="active site" description="Nucleophile" evidence="14">
    <location>
        <position position="385"/>
    </location>
</feature>
<dbReference type="NCBIfam" id="TIGR00563">
    <property type="entry name" value="rsmB"/>
    <property type="match status" value="1"/>
</dbReference>
<feature type="binding site" evidence="14">
    <location>
        <begin position="263"/>
        <end position="269"/>
    </location>
    <ligand>
        <name>S-adenosyl-L-methionine</name>
        <dbReference type="ChEBI" id="CHEBI:59789"/>
    </ligand>
</feature>
<evidence type="ECO:0000313" key="16">
    <source>
        <dbReference type="EMBL" id="AIG27728.1"/>
    </source>
</evidence>
<evidence type="ECO:0000256" key="7">
    <source>
        <dbReference type="ARBA" id="ARBA00022603"/>
    </source>
</evidence>
<dbReference type="SUPFAM" id="SSF48013">
    <property type="entry name" value="NusB-like"/>
    <property type="match status" value="1"/>
</dbReference>
<evidence type="ECO:0000256" key="1">
    <source>
        <dbReference type="ARBA" id="ARBA00002724"/>
    </source>
</evidence>
<evidence type="ECO:0000259" key="15">
    <source>
        <dbReference type="PROSITE" id="PS51686"/>
    </source>
</evidence>
<evidence type="ECO:0000256" key="3">
    <source>
        <dbReference type="ARBA" id="ARBA00007494"/>
    </source>
</evidence>
<keyword evidence="10 14" id="KW-0694">RNA-binding</keyword>
<dbReference type="GO" id="GO:0008649">
    <property type="term" value="F:rRNA methyltransferase activity"/>
    <property type="evidence" value="ECO:0007669"/>
    <property type="project" value="InterPro"/>
</dbReference>
<dbReference type="HOGENOM" id="CLU_005316_0_1_9"/>
<dbReference type="EC" id="2.1.1.176" evidence="4"/>
<feature type="domain" description="SAM-dependent MTase RsmB/NOP-type" evidence="15">
    <location>
        <begin position="174"/>
        <end position="451"/>
    </location>
</feature>
<dbReference type="Gene3D" id="1.10.940.10">
    <property type="entry name" value="NusB-like"/>
    <property type="match status" value="1"/>
</dbReference>
<dbReference type="InterPro" id="IPR018314">
    <property type="entry name" value="RsmB/NOL1/NOP2-like_CS"/>
</dbReference>
<dbReference type="InterPro" id="IPR004573">
    <property type="entry name" value="rRNA_ssu_MeTfrase_B"/>
</dbReference>
<dbReference type="GO" id="GO:0006355">
    <property type="term" value="P:regulation of DNA-templated transcription"/>
    <property type="evidence" value="ECO:0007669"/>
    <property type="project" value="InterPro"/>
</dbReference>
<dbReference type="KEGG" id="blr:BRLA_c034160"/>
<dbReference type="Proteomes" id="UP000005850">
    <property type="component" value="Chromosome"/>
</dbReference>
<comment type="function">
    <text evidence="1">Specifically methylates the cytosine at position 967 (m5C967) of 16S rRNA.</text>
</comment>
<reference evidence="16 17" key="1">
    <citation type="journal article" date="2011" name="J. Bacteriol.">
        <title>Genome sequence of Brevibacillus laterosporus LMG 15441, a pathogen of invertebrates.</title>
        <authorList>
            <person name="Djukic M."/>
            <person name="Poehlein A."/>
            <person name="Thurmer A."/>
            <person name="Daniel R."/>
        </authorList>
    </citation>
    <scope>NUCLEOTIDE SEQUENCE [LARGE SCALE GENOMIC DNA]</scope>
    <source>
        <strain evidence="16 17">LMG 15441</strain>
    </source>
</reference>
<dbReference type="GO" id="GO:0005737">
    <property type="term" value="C:cytoplasm"/>
    <property type="evidence" value="ECO:0007669"/>
    <property type="project" value="UniProtKB-SubCell"/>
</dbReference>
<dbReference type="FunFam" id="3.40.50.150:FF:000257">
    <property type="entry name" value="16S rRNA methyltransferase"/>
    <property type="match status" value="1"/>
</dbReference>
<dbReference type="InterPro" id="IPR001678">
    <property type="entry name" value="MeTrfase_RsmB-F_NOP2_dom"/>
</dbReference>
<keyword evidence="6" id="KW-0698">rRNA processing</keyword>
<dbReference type="InterPro" id="IPR035926">
    <property type="entry name" value="NusB-like_sf"/>
</dbReference>
<keyword evidence="17" id="KW-1185">Reference proteome</keyword>
<dbReference type="SUPFAM" id="SSF53335">
    <property type="entry name" value="S-adenosyl-L-methionine-dependent methyltransferases"/>
    <property type="match status" value="1"/>
</dbReference>
<dbReference type="Pfam" id="PF22458">
    <property type="entry name" value="RsmF-B_ferredox"/>
    <property type="match status" value="1"/>
</dbReference>
<dbReference type="InterPro" id="IPR023267">
    <property type="entry name" value="RCMT"/>
</dbReference>
<proteinExistence type="inferred from homology"/>
<evidence type="ECO:0000313" key="17">
    <source>
        <dbReference type="Proteomes" id="UP000005850"/>
    </source>
</evidence>
<dbReference type="PANTHER" id="PTHR22807:SF53">
    <property type="entry name" value="RIBOSOMAL RNA SMALL SUBUNIT METHYLTRANSFERASE B-RELATED"/>
    <property type="match status" value="1"/>
</dbReference>
<dbReference type="FunFam" id="3.30.70.1170:FF:000003">
    <property type="entry name" value="16S rRNA (Cytosine(967)-C(5))-methyltransferase RsmB"/>
    <property type="match status" value="1"/>
</dbReference>
<dbReference type="AlphaFoldDB" id="A0A075R8Y7"/>
<dbReference type="Gene3D" id="3.30.70.1170">
    <property type="entry name" value="Sun protein, domain 3"/>
    <property type="match status" value="1"/>
</dbReference>
<dbReference type="InterPro" id="IPR006027">
    <property type="entry name" value="NusB_RsmB_TIM44"/>
</dbReference>
<gene>
    <name evidence="16" type="ORF">BRLA_c034160</name>
</gene>
<dbReference type="Gene3D" id="3.40.50.150">
    <property type="entry name" value="Vaccinia Virus protein VP39"/>
    <property type="match status" value="1"/>
</dbReference>
<evidence type="ECO:0000256" key="12">
    <source>
        <dbReference type="ARBA" id="ARBA00031088"/>
    </source>
</evidence>
<evidence type="ECO:0000256" key="11">
    <source>
        <dbReference type="ARBA" id="ARBA00030399"/>
    </source>
</evidence>
<evidence type="ECO:0000256" key="10">
    <source>
        <dbReference type="ARBA" id="ARBA00022884"/>
    </source>
</evidence>
<evidence type="ECO:0000256" key="5">
    <source>
        <dbReference type="ARBA" id="ARBA00022490"/>
    </source>
</evidence>
<dbReference type="STRING" id="1042163.BRLA_c034160"/>
<evidence type="ECO:0000256" key="6">
    <source>
        <dbReference type="ARBA" id="ARBA00022552"/>
    </source>
</evidence>
<dbReference type="InterPro" id="IPR049560">
    <property type="entry name" value="MeTrfase_RsmB-F_NOP2_cat"/>
</dbReference>
<dbReference type="eggNOG" id="COG0144">
    <property type="taxonomic scope" value="Bacteria"/>
</dbReference>
<comment type="catalytic activity">
    <reaction evidence="13">
        <text>cytidine(967) in 16S rRNA + S-adenosyl-L-methionine = 5-methylcytidine(967) in 16S rRNA + S-adenosyl-L-homocysteine + H(+)</text>
        <dbReference type="Rhea" id="RHEA:42748"/>
        <dbReference type="Rhea" id="RHEA-COMP:10219"/>
        <dbReference type="Rhea" id="RHEA-COMP:10220"/>
        <dbReference type="ChEBI" id="CHEBI:15378"/>
        <dbReference type="ChEBI" id="CHEBI:57856"/>
        <dbReference type="ChEBI" id="CHEBI:59789"/>
        <dbReference type="ChEBI" id="CHEBI:74483"/>
        <dbReference type="ChEBI" id="CHEBI:82748"/>
        <dbReference type="EC" id="2.1.1.176"/>
    </reaction>
</comment>
<dbReference type="InterPro" id="IPR054728">
    <property type="entry name" value="RsmB-like_ferredoxin"/>
</dbReference>
<organism evidence="16 17">
    <name type="scientific">Brevibacillus laterosporus LMG 15441</name>
    <dbReference type="NCBI Taxonomy" id="1042163"/>
    <lineage>
        <taxon>Bacteria</taxon>
        <taxon>Bacillati</taxon>
        <taxon>Bacillota</taxon>
        <taxon>Bacilli</taxon>
        <taxon>Bacillales</taxon>
        <taxon>Paenibacillaceae</taxon>
        <taxon>Brevibacillus</taxon>
    </lineage>
</organism>
<dbReference type="CDD" id="cd02440">
    <property type="entry name" value="AdoMet_MTases"/>
    <property type="match status" value="1"/>
</dbReference>
<dbReference type="PROSITE" id="PS01153">
    <property type="entry name" value="NOL1_NOP2_SUN"/>
    <property type="match status" value="1"/>
</dbReference>
<dbReference type="InterPro" id="IPR029063">
    <property type="entry name" value="SAM-dependent_MTases_sf"/>
</dbReference>
<keyword evidence="5" id="KW-0963">Cytoplasm</keyword>
<dbReference type="NCBIfam" id="NF011494">
    <property type="entry name" value="PRK14902.1"/>
    <property type="match status" value="1"/>
</dbReference>
<evidence type="ECO:0000256" key="8">
    <source>
        <dbReference type="ARBA" id="ARBA00022679"/>
    </source>
</evidence>
<dbReference type="FunFam" id="1.10.940.10:FF:000006">
    <property type="entry name" value="16S rRNA (Cytosine(967)-C(5))-methyltransferase RsmB"/>
    <property type="match status" value="1"/>
</dbReference>
<keyword evidence="9 14" id="KW-0949">S-adenosyl-L-methionine</keyword>
<sequence length="453" mass="50575">MSKTRSTTAREVALDVLVRVEENQSYSNLELKYALGEAGLSKADVGLVTELVYGTIQRRMTLDEVIGQFVKGGTKKLQGWVLQLLRMSLYQVRFLDRVPDRAAVHEAVEIAKKRGHKGISSLVNGVLRNILRQPESWEKLPKGITKQIAVTESHPEWLVKRWVKQYGEETTRAICHSNNQSPMPSIRVNRLRTTADALLQEMKEAFPEAAKSELTPDALLLQSGHAAGSSWFQEGFCTIQDESSMLVAPALHLTPNLRVLDACAAPGGKTTHMAELMGNQGEILACDVHPHKRELIEQNAKRLGITIITTMVADAADLVDRNVGEFDRILLDAPCSGFGVIRRKPDLKWNKTAEDIKAISEIQYDLLERVAPLLKPDGYLVYSTCTIDSQENQDVVERFIAEHPEYELDKSLAEDLPTGLTEKIDASKGYVQILPHHFSSDGFFIARIKRVSK</sequence>
<feature type="binding site" evidence="14">
    <location>
        <position position="314"/>
    </location>
    <ligand>
        <name>S-adenosyl-L-methionine</name>
        <dbReference type="ChEBI" id="CHEBI:59789"/>
    </ligand>
</feature>
<dbReference type="EMBL" id="CP007806">
    <property type="protein sequence ID" value="AIG27728.1"/>
    <property type="molecule type" value="Genomic_DNA"/>
</dbReference>
<evidence type="ECO:0000256" key="13">
    <source>
        <dbReference type="ARBA" id="ARBA00047283"/>
    </source>
</evidence>
<dbReference type="Pfam" id="PF01189">
    <property type="entry name" value="Methyltr_RsmB-F"/>
    <property type="match status" value="1"/>
</dbReference>
<evidence type="ECO:0000256" key="2">
    <source>
        <dbReference type="ARBA" id="ARBA00004496"/>
    </source>
</evidence>
<comment type="similarity">
    <text evidence="3 14">Belongs to the class I-like SAM-binding methyltransferase superfamily. RsmB/NOP family.</text>
</comment>
<evidence type="ECO:0000256" key="4">
    <source>
        <dbReference type="ARBA" id="ARBA00012140"/>
    </source>
</evidence>
<protein>
    <recommendedName>
        <fullName evidence="4">16S rRNA (cytosine(967)-C(5))-methyltransferase</fullName>
        <ecNumber evidence="4">2.1.1.176</ecNumber>
    </recommendedName>
    <alternativeName>
        <fullName evidence="11">16S rRNA m5C967 methyltransferase</fullName>
    </alternativeName>
    <alternativeName>
        <fullName evidence="12">rRNA (cytosine-C(5)-)-methyltransferase RsmB</fullName>
    </alternativeName>
</protein>
<keyword evidence="7 14" id="KW-0489">Methyltransferase</keyword>
<evidence type="ECO:0000256" key="9">
    <source>
        <dbReference type="ARBA" id="ARBA00022691"/>
    </source>
</evidence>